<organism evidence="2">
    <name type="scientific">Zea mays</name>
    <name type="common">Maize</name>
    <dbReference type="NCBI Taxonomy" id="4577"/>
    <lineage>
        <taxon>Eukaryota</taxon>
        <taxon>Viridiplantae</taxon>
        <taxon>Streptophyta</taxon>
        <taxon>Embryophyta</taxon>
        <taxon>Tracheophyta</taxon>
        <taxon>Spermatophyta</taxon>
        <taxon>Magnoliopsida</taxon>
        <taxon>Liliopsida</taxon>
        <taxon>Poales</taxon>
        <taxon>Poaceae</taxon>
        <taxon>PACMAD clade</taxon>
        <taxon>Panicoideae</taxon>
        <taxon>Andropogonodae</taxon>
        <taxon>Andropogoneae</taxon>
        <taxon>Tripsacinae</taxon>
        <taxon>Zea</taxon>
    </lineage>
</organism>
<proteinExistence type="evidence at transcript level"/>
<feature type="region of interest" description="Disordered" evidence="1">
    <location>
        <begin position="1"/>
        <end position="20"/>
    </location>
</feature>
<evidence type="ECO:0000313" key="2">
    <source>
        <dbReference type="EMBL" id="ACR38512.1"/>
    </source>
</evidence>
<dbReference type="AlphaFoldDB" id="C4JBG2"/>
<accession>C4JBG2</accession>
<reference evidence="2" key="1">
    <citation type="journal article" date="2009" name="PLoS Genet.">
        <title>Sequencing, mapping, and analysis of 27,455 maize full-length cDNAs.</title>
        <authorList>
            <person name="Soderlund C."/>
            <person name="Descour A."/>
            <person name="Kudrna D."/>
            <person name="Bomhoff M."/>
            <person name="Boyd L."/>
            <person name="Currie J."/>
            <person name="Angelova A."/>
            <person name="Collura K."/>
            <person name="Wissotski M."/>
            <person name="Ashley E."/>
            <person name="Morrow D."/>
            <person name="Fernandes J."/>
            <person name="Walbot V."/>
            <person name="Yu Y."/>
        </authorList>
    </citation>
    <scope>NUCLEOTIDE SEQUENCE</scope>
    <source>
        <strain evidence="2">B73</strain>
    </source>
</reference>
<protein>
    <submittedName>
        <fullName evidence="2">Uncharacterized protein</fullName>
    </submittedName>
</protein>
<evidence type="ECO:0000256" key="1">
    <source>
        <dbReference type="SAM" id="MobiDB-lite"/>
    </source>
</evidence>
<sequence>MPSHRGDGGSLDELDGPGVGVDVGGLEPGEAGALCELAELALVPLLAAGVVREHDHVDVEDALRLGGGLRVDRQHALDDDDLAIFRQRVVAVLEQRGAVRVAPVVEDPLHEDGVAGGHGREHVPAHVAHAGERRRLGDDVRQVEVDPGDVRVAGRDGVQRGAHAAAHVHQRRHALEARVEVQQLLGDDHRVVLHALVEHAVEARVRAVVLERRHPVRLVERDAAVQHRVLEIVPALHEDLVLVHEREGGHGHAVLVGGEIVPALHEDLVLVHEREGGHGHAVLVGGEPLADGRGGVAALVPAVPVLHLAPDDVVGGEQAEHAVHHGRRGGGVAGRRGHPRHHLLGRQRRLAAAGLLLQHLQQAQLDGVLQRHGQDGRRRQLHRVHARLLVHHRGHVAGGGAHGYYD</sequence>
<reference evidence="2" key="2">
    <citation type="submission" date="2012-06" db="EMBL/GenBank/DDBJ databases">
        <authorList>
            <person name="Yu Y."/>
            <person name="Currie J."/>
            <person name="Lomeli R."/>
            <person name="Angelova A."/>
            <person name="Collura K."/>
            <person name="Wissotski M."/>
            <person name="Campos D."/>
            <person name="Kudrna D."/>
            <person name="Golser W."/>
            <person name="Ashely E."/>
            <person name="Descour A."/>
            <person name="Fernandes J."/>
            <person name="Soderlund C."/>
            <person name="Walbot V."/>
        </authorList>
    </citation>
    <scope>NUCLEOTIDE SEQUENCE</scope>
    <source>
        <strain evidence="2">B73</strain>
    </source>
</reference>
<dbReference type="EMBL" id="BT088159">
    <property type="protein sequence ID" value="ACR38512.1"/>
    <property type="molecule type" value="mRNA"/>
</dbReference>
<name>C4JBG2_MAIZE</name>